<organism evidence="1">
    <name type="scientific">marine sediment metagenome</name>
    <dbReference type="NCBI Taxonomy" id="412755"/>
    <lineage>
        <taxon>unclassified sequences</taxon>
        <taxon>metagenomes</taxon>
        <taxon>ecological metagenomes</taxon>
    </lineage>
</organism>
<reference evidence="1" key="1">
    <citation type="journal article" date="2014" name="Front. Microbiol.">
        <title>High frequency of phylogenetically diverse reductive dehalogenase-homologous genes in deep subseafloor sedimentary metagenomes.</title>
        <authorList>
            <person name="Kawai M."/>
            <person name="Futagami T."/>
            <person name="Toyoda A."/>
            <person name="Takaki Y."/>
            <person name="Nishi S."/>
            <person name="Hori S."/>
            <person name="Arai W."/>
            <person name="Tsubouchi T."/>
            <person name="Morono Y."/>
            <person name="Uchiyama I."/>
            <person name="Ito T."/>
            <person name="Fujiyama A."/>
            <person name="Inagaki F."/>
            <person name="Takami H."/>
        </authorList>
    </citation>
    <scope>NUCLEOTIDE SEQUENCE</scope>
    <source>
        <strain evidence="1">Expedition CK06-06</strain>
    </source>
</reference>
<accession>X1KPQ7</accession>
<dbReference type="AlphaFoldDB" id="X1KPQ7"/>
<comment type="caution">
    <text evidence="1">The sequence shown here is derived from an EMBL/GenBank/DDBJ whole genome shotgun (WGS) entry which is preliminary data.</text>
</comment>
<dbReference type="Gene3D" id="3.30.1490.300">
    <property type="match status" value="1"/>
</dbReference>
<protein>
    <submittedName>
        <fullName evidence="1">Uncharacterized protein</fullName>
    </submittedName>
</protein>
<dbReference type="InterPro" id="IPR043129">
    <property type="entry name" value="ATPase_NBD"/>
</dbReference>
<sequence>MKFLKRKKRLITVLEINGDWLKVVQAELHGKARKISRVVTEKIASPSDKEISQRIANLAKELEINSDFLVVSLPHQLAAVRNLELPSANPAEIKDMVQLQVGKQTPFTKEEIIYDYQILDTNEEGYSRVMLAIVHRDVIRRYFKILEDAR</sequence>
<gene>
    <name evidence="1" type="ORF">S06H3_15237</name>
</gene>
<name>X1KPQ7_9ZZZZ</name>
<proteinExistence type="predicted"/>
<dbReference type="SUPFAM" id="SSF53067">
    <property type="entry name" value="Actin-like ATPase domain"/>
    <property type="match status" value="1"/>
</dbReference>
<dbReference type="EMBL" id="BARV01007488">
    <property type="protein sequence ID" value="GAI08673.1"/>
    <property type="molecule type" value="Genomic_DNA"/>
</dbReference>
<evidence type="ECO:0000313" key="1">
    <source>
        <dbReference type="EMBL" id="GAI08673.1"/>
    </source>
</evidence>
<feature type="non-terminal residue" evidence="1">
    <location>
        <position position="150"/>
    </location>
</feature>